<proteinExistence type="predicted"/>
<feature type="compositionally biased region" description="Low complexity" evidence="1">
    <location>
        <begin position="363"/>
        <end position="413"/>
    </location>
</feature>
<accession>A0AAD3HLG3</accession>
<protein>
    <submittedName>
        <fullName evidence="2">Uncharacterized protein</fullName>
    </submittedName>
</protein>
<feature type="region of interest" description="Disordered" evidence="1">
    <location>
        <begin position="93"/>
        <end position="128"/>
    </location>
</feature>
<dbReference type="AlphaFoldDB" id="A0AAD3HLG3"/>
<comment type="caution">
    <text evidence="2">The sequence shown here is derived from an EMBL/GenBank/DDBJ whole genome shotgun (WGS) entry which is preliminary data.</text>
</comment>
<keyword evidence="3" id="KW-1185">Reference proteome</keyword>
<feature type="compositionally biased region" description="Polar residues" evidence="1">
    <location>
        <begin position="31"/>
        <end position="56"/>
    </location>
</feature>
<feature type="compositionally biased region" description="Polar residues" evidence="1">
    <location>
        <begin position="8"/>
        <end position="23"/>
    </location>
</feature>
<organism evidence="2 3">
    <name type="scientific">Astrephomene gubernaculifera</name>
    <dbReference type="NCBI Taxonomy" id="47775"/>
    <lineage>
        <taxon>Eukaryota</taxon>
        <taxon>Viridiplantae</taxon>
        <taxon>Chlorophyta</taxon>
        <taxon>core chlorophytes</taxon>
        <taxon>Chlorophyceae</taxon>
        <taxon>CS clade</taxon>
        <taxon>Chlamydomonadales</taxon>
        <taxon>Astrephomenaceae</taxon>
        <taxon>Astrephomene</taxon>
    </lineage>
</organism>
<feature type="compositionally biased region" description="Basic and acidic residues" evidence="1">
    <location>
        <begin position="491"/>
        <end position="519"/>
    </location>
</feature>
<name>A0AAD3HLG3_9CHLO</name>
<feature type="compositionally biased region" description="Gly residues" evidence="1">
    <location>
        <begin position="342"/>
        <end position="353"/>
    </location>
</feature>
<feature type="region of interest" description="Disordered" evidence="1">
    <location>
        <begin position="320"/>
        <end position="436"/>
    </location>
</feature>
<evidence type="ECO:0000313" key="3">
    <source>
        <dbReference type="Proteomes" id="UP001054857"/>
    </source>
</evidence>
<feature type="compositionally biased region" description="Basic residues" evidence="1">
    <location>
        <begin position="99"/>
        <end position="112"/>
    </location>
</feature>
<dbReference type="Proteomes" id="UP001054857">
    <property type="component" value="Unassembled WGS sequence"/>
</dbReference>
<reference evidence="2 3" key="1">
    <citation type="journal article" date="2021" name="Sci. Rep.">
        <title>Genome sequencing of the multicellular alga Astrephomene provides insights into convergent evolution of germ-soma differentiation.</title>
        <authorList>
            <person name="Yamashita S."/>
            <person name="Yamamoto K."/>
            <person name="Matsuzaki R."/>
            <person name="Suzuki S."/>
            <person name="Yamaguchi H."/>
            <person name="Hirooka S."/>
            <person name="Minakuchi Y."/>
            <person name="Miyagishima S."/>
            <person name="Kawachi M."/>
            <person name="Toyoda A."/>
            <person name="Nozaki H."/>
        </authorList>
    </citation>
    <scope>NUCLEOTIDE SEQUENCE [LARGE SCALE GENOMIC DNA]</scope>
    <source>
        <strain evidence="2 3">NIES-4017</strain>
    </source>
</reference>
<sequence length="581" mass="59896">MAEGAVSSGAQAGCSNAPISSASLPIDKQHQQQQGQEVSPASASDAAYSTRSSPSLPTVAVPHGSVPPPGAGILEPPGIGAGIGVDSIPDASFEAAQPPRKKPRLSHPKAVLRPRQGTGVVPGGTVPGDVDEDGKVTCVHAPVRGVCRAARAILDLSWTESRTSYLYTTAKTNFESGKKPDYVKMMKHLGWHQHPDPARAMSRLRNKYCTMRRMLESGVSLQNRIARPVKYPYPLARKVQQVLVAFPNRMATVREVWEAIEADPEYSPHLDRRPQTTDGAHLTRWQKQVGRILTSRTHHGFVNTGVRKDGLFLYQYDSKQDSRNKTADKAKRRSPALASEGGNSGRRGAGGADGSCAVSGEDAPAQPASPAAATAAAAAADAPPATTAPVAAGAPLTGTGTQDTGTVTGDGCTSAAQAPGGEGHKPPLEAVAAGSAAEAGLARHAAAAEGATSGDGSDNGGGRCKAGAACAPLHSRLPSCRKHADTAGCSSDEHGGSCLDPSRRDLSRRGKDPRQDLRPHRQRKGRHREFEGVTTSGALAAAAAAALAALSDGGEVLEQQLAAAALDGAVLGLGGLGEVFV</sequence>
<evidence type="ECO:0000256" key="1">
    <source>
        <dbReference type="SAM" id="MobiDB-lite"/>
    </source>
</evidence>
<evidence type="ECO:0000313" key="2">
    <source>
        <dbReference type="EMBL" id="GFR45093.1"/>
    </source>
</evidence>
<gene>
    <name evidence="2" type="ORF">Agub_g6469</name>
</gene>
<dbReference type="EMBL" id="BMAR01000009">
    <property type="protein sequence ID" value="GFR45093.1"/>
    <property type="molecule type" value="Genomic_DNA"/>
</dbReference>
<feature type="region of interest" description="Disordered" evidence="1">
    <location>
        <begin position="1"/>
        <end position="78"/>
    </location>
</feature>
<feature type="region of interest" description="Disordered" evidence="1">
    <location>
        <begin position="481"/>
        <end position="530"/>
    </location>
</feature>
<feature type="compositionally biased region" description="Basic and acidic residues" evidence="1">
    <location>
        <begin position="320"/>
        <end position="329"/>
    </location>
</feature>